<organism evidence="2 3">
    <name type="scientific">Iodobacter arcticus</name>
    <dbReference type="NCBI Taxonomy" id="590593"/>
    <lineage>
        <taxon>Bacteria</taxon>
        <taxon>Pseudomonadati</taxon>
        <taxon>Pseudomonadota</taxon>
        <taxon>Betaproteobacteria</taxon>
        <taxon>Neisseriales</taxon>
        <taxon>Chitinibacteraceae</taxon>
        <taxon>Iodobacter</taxon>
    </lineage>
</organism>
<evidence type="ECO:0000256" key="1">
    <source>
        <dbReference type="SAM" id="SignalP"/>
    </source>
</evidence>
<feature type="signal peptide" evidence="1">
    <location>
        <begin position="1"/>
        <end position="23"/>
    </location>
</feature>
<evidence type="ECO:0000313" key="3">
    <source>
        <dbReference type="Proteomes" id="UP001596473"/>
    </source>
</evidence>
<dbReference type="RefSeq" id="WP_380188419.1">
    <property type="nucleotide sequence ID" value="NZ_JBHTBQ010000027.1"/>
</dbReference>
<evidence type="ECO:0008006" key="4">
    <source>
        <dbReference type="Google" id="ProtNLM"/>
    </source>
</evidence>
<accession>A0ABW2R0W2</accession>
<keyword evidence="3" id="KW-1185">Reference proteome</keyword>
<name>A0ABW2R0W2_9NEIS</name>
<keyword evidence="1" id="KW-0732">Signal</keyword>
<reference evidence="3" key="1">
    <citation type="journal article" date="2019" name="Int. J. Syst. Evol. Microbiol.">
        <title>The Global Catalogue of Microorganisms (GCM) 10K type strain sequencing project: providing services to taxonomists for standard genome sequencing and annotation.</title>
        <authorList>
            <consortium name="The Broad Institute Genomics Platform"/>
            <consortium name="The Broad Institute Genome Sequencing Center for Infectious Disease"/>
            <person name="Wu L."/>
            <person name="Ma J."/>
        </authorList>
    </citation>
    <scope>NUCLEOTIDE SEQUENCE [LARGE SCALE GENOMIC DNA]</scope>
    <source>
        <strain evidence="3">CCUG 62945</strain>
    </source>
</reference>
<gene>
    <name evidence="2" type="ORF">ACFQNF_13225</name>
</gene>
<evidence type="ECO:0000313" key="2">
    <source>
        <dbReference type="EMBL" id="MFC7420824.1"/>
    </source>
</evidence>
<dbReference type="EMBL" id="JBHTBQ010000027">
    <property type="protein sequence ID" value="MFC7420824.1"/>
    <property type="molecule type" value="Genomic_DNA"/>
</dbReference>
<dbReference type="Proteomes" id="UP001596473">
    <property type="component" value="Unassembled WGS sequence"/>
</dbReference>
<sequence>MLKFICHLLFAFLALSFSAVALAGTQKGLVTKLHKRSSDGLIYFDLIGPSDGKPACASYPYWMIKDENSNTGKQQLALLLVAKASGQLVSVVGNNTCSRWKDGEDVEDIMLE</sequence>
<feature type="chain" id="PRO_5046243178" description="Secreted protein" evidence="1">
    <location>
        <begin position="24"/>
        <end position="112"/>
    </location>
</feature>
<comment type="caution">
    <text evidence="2">The sequence shown here is derived from an EMBL/GenBank/DDBJ whole genome shotgun (WGS) entry which is preliminary data.</text>
</comment>
<proteinExistence type="predicted"/>
<protein>
    <recommendedName>
        <fullName evidence="4">Secreted protein</fullName>
    </recommendedName>
</protein>